<dbReference type="Proteomes" id="UP000011958">
    <property type="component" value="Unassembled WGS sequence"/>
</dbReference>
<evidence type="ECO:0000256" key="3">
    <source>
        <dbReference type="ARBA" id="ARBA00012533"/>
    </source>
</evidence>
<protein>
    <recommendedName>
        <fullName evidence="3">protein-histidine N-methyltransferase</fullName>
        <ecNumber evidence="3">2.1.1.85</ecNumber>
    </recommendedName>
</protein>
<dbReference type="InterPro" id="IPR019410">
    <property type="entry name" value="Methyltransf_16"/>
</dbReference>
<dbReference type="GeneID" id="19893807"/>
<dbReference type="STRING" id="1069680.M7NWY2"/>
<reference evidence="11" key="1">
    <citation type="journal article" date="2016" name="Nat. Commun.">
        <title>Genome analysis of three Pneumocystis species reveals adaptation mechanisms to life exclusively in mammalian hosts.</title>
        <authorList>
            <person name="Ma L."/>
            <person name="Chen Z."/>
            <person name="Huang D.W."/>
            <person name="Kutty G."/>
            <person name="Ishihara M."/>
            <person name="Wang H."/>
            <person name="Abouelleil A."/>
            <person name="Bishop L."/>
            <person name="Davey E."/>
            <person name="Deng R."/>
            <person name="Deng X."/>
            <person name="Fan L."/>
            <person name="Fantoni G."/>
            <person name="Fitzgerald M."/>
            <person name="Gogineni E."/>
            <person name="Goldberg J.M."/>
            <person name="Handley G."/>
            <person name="Hu X."/>
            <person name="Huber C."/>
            <person name="Jiao X."/>
            <person name="Jones K."/>
            <person name="Levin J.Z."/>
            <person name="Liu Y."/>
            <person name="Macdonald P."/>
            <person name="Melnikov A."/>
            <person name="Raley C."/>
            <person name="Sassi M."/>
            <person name="Sherman B.T."/>
            <person name="Song X."/>
            <person name="Sykes S."/>
            <person name="Tran B."/>
            <person name="Walsh L."/>
            <person name="Xia Y."/>
            <person name="Yang J."/>
            <person name="Young S."/>
            <person name="Zeng Q."/>
            <person name="Zheng X."/>
            <person name="Stephens R."/>
            <person name="Nusbaum C."/>
            <person name="Birren B.W."/>
            <person name="Azadi P."/>
            <person name="Lempicki R.A."/>
            <person name="Cuomo C.A."/>
            <person name="Kovacs J.A."/>
        </authorList>
    </citation>
    <scope>NUCLEOTIDE SEQUENCE [LARGE SCALE GENOMIC DNA]</scope>
    <source>
        <strain evidence="11">B123</strain>
    </source>
</reference>
<evidence type="ECO:0000256" key="7">
    <source>
        <dbReference type="ARBA" id="ARBA00022691"/>
    </source>
</evidence>
<dbReference type="PANTHER" id="PTHR14614">
    <property type="entry name" value="HEPATOCELLULAR CARCINOMA-ASSOCIATED ANTIGEN"/>
    <property type="match status" value="1"/>
</dbReference>
<dbReference type="OMA" id="NLLLTWH"/>
<dbReference type="EMBL" id="AFWA02000005">
    <property type="protein sequence ID" value="EMR11671.1"/>
    <property type="molecule type" value="Genomic_DNA"/>
</dbReference>
<dbReference type="eggNOG" id="KOG2920">
    <property type="taxonomic scope" value="Eukaryota"/>
</dbReference>
<evidence type="ECO:0000256" key="4">
    <source>
        <dbReference type="ARBA" id="ARBA00022490"/>
    </source>
</evidence>
<dbReference type="GO" id="GO:0045903">
    <property type="term" value="P:positive regulation of translational fidelity"/>
    <property type="evidence" value="ECO:0007669"/>
    <property type="project" value="EnsemblFungi"/>
</dbReference>
<keyword evidence="8" id="KW-0539">Nucleus</keyword>
<comment type="similarity">
    <text evidence="9">Belongs to the methyltransferase superfamily. METTL18 family.</text>
</comment>
<dbReference type="AlphaFoldDB" id="M7NWY2"/>
<dbReference type="RefSeq" id="XP_007871966.1">
    <property type="nucleotide sequence ID" value="XM_007873775.1"/>
</dbReference>
<evidence type="ECO:0000256" key="1">
    <source>
        <dbReference type="ARBA" id="ARBA00004123"/>
    </source>
</evidence>
<dbReference type="PANTHER" id="PTHR14614:SF39">
    <property type="entry name" value="HISTIDINE PROTEIN METHYLTRANSFERASE 1 HOMOLOG"/>
    <property type="match status" value="1"/>
</dbReference>
<dbReference type="InterPro" id="IPR029063">
    <property type="entry name" value="SAM-dependent_MTases_sf"/>
</dbReference>
<dbReference type="GO" id="GO:0005634">
    <property type="term" value="C:nucleus"/>
    <property type="evidence" value="ECO:0007669"/>
    <property type="project" value="UniProtKB-SubCell"/>
</dbReference>
<name>M7NWY2_PNEMU</name>
<dbReference type="GO" id="GO:0018064">
    <property type="term" value="F:protein-L-histidine N-tele-methyltransferase activity"/>
    <property type="evidence" value="ECO:0007669"/>
    <property type="project" value="UniProtKB-EC"/>
</dbReference>
<dbReference type="HOGENOM" id="CLU_038704_1_1_1"/>
<keyword evidence="4" id="KW-0963">Cytoplasm</keyword>
<dbReference type="EC" id="2.1.1.85" evidence="3"/>
<sequence>MDAYNEDTSSNISSLPPKRHTLEELIEFLPENISFDVLKVDFKEYSSYKTLLPKRAIWDIRLQLMAYDYDTSQSELLFLTGSSDIIPNVYEGGYKTWECSYDLVEYLSKTSLKYSKLGCGSALPSVVLFIQTLLYSRNQAVNFTFQDYNISVLKFLTIPNLFLAWAIIKNQEIASMKEMNITNTIKEEFLSDLIEKKITINFISGGWCDKMNHLILDKHDLILASETIYSKQNLNTFINILAYNIENHKESKALIAAKKTYFGLDVSIEDFIRKLEEFHLNYSYVYESINTGIVRVILNIESFL</sequence>
<keyword evidence="7" id="KW-0949">S-adenosyl-L-methionine</keyword>
<keyword evidence="6" id="KW-0808">Transferase</keyword>
<dbReference type="VEuPathDB" id="FungiDB:PNEG_00109"/>
<comment type="caution">
    <text evidence="10">The sequence shown here is derived from an EMBL/GenBank/DDBJ whole genome shotgun (WGS) entry which is preliminary data.</text>
</comment>
<evidence type="ECO:0000256" key="5">
    <source>
        <dbReference type="ARBA" id="ARBA00022603"/>
    </source>
</evidence>
<evidence type="ECO:0000256" key="8">
    <source>
        <dbReference type="ARBA" id="ARBA00023242"/>
    </source>
</evidence>
<dbReference type="GO" id="GO:0032259">
    <property type="term" value="P:methylation"/>
    <property type="evidence" value="ECO:0007669"/>
    <property type="project" value="UniProtKB-KW"/>
</dbReference>
<evidence type="ECO:0000256" key="2">
    <source>
        <dbReference type="ARBA" id="ARBA00004496"/>
    </source>
</evidence>
<dbReference type="GO" id="GO:0005737">
    <property type="term" value="C:cytoplasm"/>
    <property type="evidence" value="ECO:0007669"/>
    <property type="project" value="UniProtKB-SubCell"/>
</dbReference>
<dbReference type="OrthoDB" id="1723750at2759"/>
<keyword evidence="5" id="KW-0489">Methyltransferase</keyword>
<evidence type="ECO:0000313" key="11">
    <source>
        <dbReference type="Proteomes" id="UP000011958"/>
    </source>
</evidence>
<organism evidence="10 11">
    <name type="scientific">Pneumocystis murina (strain B123)</name>
    <name type="common">Mouse pneumocystis pneumonia agent</name>
    <name type="synonym">Pneumocystis carinii f. sp. muris</name>
    <dbReference type="NCBI Taxonomy" id="1069680"/>
    <lineage>
        <taxon>Eukaryota</taxon>
        <taxon>Fungi</taxon>
        <taxon>Dikarya</taxon>
        <taxon>Ascomycota</taxon>
        <taxon>Taphrinomycotina</taxon>
        <taxon>Pneumocystomycetes</taxon>
        <taxon>Pneumocystaceae</taxon>
        <taxon>Pneumocystis</taxon>
    </lineage>
</organism>
<dbReference type="GO" id="GO:0000027">
    <property type="term" value="P:ribosomal large subunit assembly"/>
    <property type="evidence" value="ECO:0007669"/>
    <property type="project" value="EnsemblFungi"/>
</dbReference>
<evidence type="ECO:0000256" key="6">
    <source>
        <dbReference type="ARBA" id="ARBA00022679"/>
    </source>
</evidence>
<dbReference type="Gene3D" id="3.40.50.150">
    <property type="entry name" value="Vaccinia Virus protein VP39"/>
    <property type="match status" value="1"/>
</dbReference>
<keyword evidence="11" id="KW-1185">Reference proteome</keyword>
<comment type="subcellular location">
    <subcellularLocation>
        <location evidence="2">Cytoplasm</location>
    </subcellularLocation>
    <subcellularLocation>
        <location evidence="1">Nucleus</location>
    </subcellularLocation>
</comment>
<proteinExistence type="inferred from homology"/>
<gene>
    <name evidence="10" type="ORF">PNEG_00109</name>
</gene>
<evidence type="ECO:0000256" key="9">
    <source>
        <dbReference type="ARBA" id="ARBA00038126"/>
    </source>
</evidence>
<evidence type="ECO:0000313" key="10">
    <source>
        <dbReference type="EMBL" id="EMR11671.1"/>
    </source>
</evidence>
<accession>M7NWY2</accession>